<proteinExistence type="predicted"/>
<evidence type="ECO:0000313" key="1">
    <source>
        <dbReference type="EMBL" id="MDJ1131369.1"/>
    </source>
</evidence>
<dbReference type="Proteomes" id="UP001214441">
    <property type="component" value="Unassembled WGS sequence"/>
</dbReference>
<dbReference type="RefSeq" id="WP_274039193.1">
    <property type="nucleotide sequence ID" value="NZ_JANCPR020000004.1"/>
</dbReference>
<dbReference type="Gene3D" id="3.30.530.20">
    <property type="match status" value="1"/>
</dbReference>
<gene>
    <name evidence="1" type="ORF">NMN56_005245</name>
</gene>
<name>A0ABT6ZQS3_9ACTN</name>
<keyword evidence="2" id="KW-1185">Reference proteome</keyword>
<reference evidence="1 2" key="1">
    <citation type="submission" date="2023-05" db="EMBL/GenBank/DDBJ databases">
        <title>Streptantibioticus silvisoli sp. nov., acidotolerant actinomycetes 1 from pine litter.</title>
        <authorList>
            <person name="Swiecimska M."/>
            <person name="Golinska P."/>
            <person name="Sangal V."/>
            <person name="Wachnowicz B."/>
            <person name="Goodfellow M."/>
        </authorList>
    </citation>
    <scope>NUCLEOTIDE SEQUENCE [LARGE SCALE GENOMIC DNA]</scope>
    <source>
        <strain evidence="1 2">DSM 42109</strain>
    </source>
</reference>
<accession>A0ABT6ZQS3</accession>
<protein>
    <recommendedName>
        <fullName evidence="3">DUF4287 domain-containing protein</fullName>
    </recommendedName>
</protein>
<comment type="caution">
    <text evidence="1">The sequence shown here is derived from an EMBL/GenBank/DDBJ whole genome shotgun (WGS) entry which is preliminary data.</text>
</comment>
<evidence type="ECO:0000313" key="2">
    <source>
        <dbReference type="Proteomes" id="UP001214441"/>
    </source>
</evidence>
<evidence type="ECO:0008006" key="3">
    <source>
        <dbReference type="Google" id="ProtNLM"/>
    </source>
</evidence>
<sequence length="188" mass="20630">MNTGSEDIRKVSDEALRAATSRDWDGWFALLDAWGAGRRSHTQIATHLREEHGVNGWHAQSIAVGYQRERGMRAPGQQSDGDFKSTASKTVGASAERVSEAFTSSDIRERWLPGAGFTVRSGRPGRTLSADWGEDGAGGRISVFLTPKSETRTQISLSHGKLPDTEAVEHHKAFWREALGRLKAELES</sequence>
<dbReference type="EMBL" id="JANCPR020000004">
    <property type="protein sequence ID" value="MDJ1131369.1"/>
    <property type="molecule type" value="Genomic_DNA"/>
</dbReference>
<dbReference type="InterPro" id="IPR023393">
    <property type="entry name" value="START-like_dom_sf"/>
</dbReference>
<dbReference type="SUPFAM" id="SSF55961">
    <property type="entry name" value="Bet v1-like"/>
    <property type="match status" value="1"/>
</dbReference>
<organism evidence="1 2">
    <name type="scientific">Streptomyces iconiensis</name>
    <dbReference type="NCBI Taxonomy" id="1384038"/>
    <lineage>
        <taxon>Bacteria</taxon>
        <taxon>Bacillati</taxon>
        <taxon>Actinomycetota</taxon>
        <taxon>Actinomycetes</taxon>
        <taxon>Kitasatosporales</taxon>
        <taxon>Streptomycetaceae</taxon>
        <taxon>Streptomyces</taxon>
    </lineage>
</organism>